<dbReference type="Proteomes" id="UP001165135">
    <property type="component" value="Unassembled WGS sequence"/>
</dbReference>
<protein>
    <submittedName>
        <fullName evidence="1">Uncharacterized protein</fullName>
    </submittedName>
</protein>
<comment type="caution">
    <text evidence="1">The sequence shown here is derived from an EMBL/GenBank/DDBJ whole genome shotgun (WGS) entry which is preliminary data.</text>
</comment>
<reference evidence="1" key="1">
    <citation type="submission" date="2023-03" db="EMBL/GenBank/DDBJ databases">
        <title>Actinoallomurus iriomotensis NBRC 103681.</title>
        <authorList>
            <person name="Ichikawa N."/>
            <person name="Sato H."/>
            <person name="Tonouchi N."/>
        </authorList>
    </citation>
    <scope>NUCLEOTIDE SEQUENCE</scope>
    <source>
        <strain evidence="1">NBRC 103681</strain>
    </source>
</reference>
<evidence type="ECO:0000313" key="1">
    <source>
        <dbReference type="EMBL" id="GLY80587.1"/>
    </source>
</evidence>
<accession>A0A9W6VVH9</accession>
<dbReference type="AlphaFoldDB" id="A0A9W6VVH9"/>
<proteinExistence type="predicted"/>
<dbReference type="EMBL" id="BSTJ01000015">
    <property type="protein sequence ID" value="GLY80587.1"/>
    <property type="molecule type" value="Genomic_DNA"/>
</dbReference>
<sequence length="80" mass="8644">MSIGDAQLPELVTGALGDVISQSKSSDQLLVIIDSVLRGHTTAEPEWAEDQSALIDGLQLLKRPDSHVDHVYLPVENRPG</sequence>
<organism evidence="1 2">
    <name type="scientific">Actinoallomurus iriomotensis</name>
    <dbReference type="NCBI Taxonomy" id="478107"/>
    <lineage>
        <taxon>Bacteria</taxon>
        <taxon>Bacillati</taxon>
        <taxon>Actinomycetota</taxon>
        <taxon>Actinomycetes</taxon>
        <taxon>Streptosporangiales</taxon>
        <taxon>Thermomonosporaceae</taxon>
        <taxon>Actinoallomurus</taxon>
    </lineage>
</organism>
<evidence type="ECO:0000313" key="2">
    <source>
        <dbReference type="Proteomes" id="UP001165135"/>
    </source>
</evidence>
<gene>
    <name evidence="1" type="ORF">Airi01_088540</name>
</gene>
<name>A0A9W6VVH9_9ACTN</name>